<keyword evidence="4" id="KW-0597">Phosphoprotein</keyword>
<protein>
    <submittedName>
        <fullName evidence="11">Radial spoke head 3</fullName>
    </submittedName>
</protein>
<keyword evidence="3" id="KW-0963">Cytoplasm</keyword>
<dbReference type="PANTHER" id="PTHR21648">
    <property type="entry name" value="FLAGELLAR RADIAL SPOKE PROTEIN 3"/>
    <property type="match status" value="1"/>
</dbReference>
<name>A0A8C3KWV7_CHRPC</name>
<feature type="compositionally biased region" description="Acidic residues" evidence="10">
    <location>
        <begin position="319"/>
        <end position="330"/>
    </location>
</feature>
<accession>A0A8C3KWV7</accession>
<reference evidence="11" key="2">
    <citation type="submission" date="2025-09" db="UniProtKB">
        <authorList>
            <consortium name="Ensembl"/>
        </authorList>
    </citation>
    <scope>IDENTIFICATION</scope>
</reference>
<reference evidence="11" key="1">
    <citation type="submission" date="2025-08" db="UniProtKB">
        <authorList>
            <consortium name="Ensembl"/>
        </authorList>
    </citation>
    <scope>IDENTIFICATION</scope>
</reference>
<evidence type="ECO:0000256" key="7">
    <source>
        <dbReference type="ARBA" id="ARBA00023212"/>
    </source>
</evidence>
<comment type="similarity">
    <text evidence="2">Belongs to the flagellar radial spoke RSP3 family.</text>
</comment>
<dbReference type="Pfam" id="PF06098">
    <property type="entry name" value="Radial_spoke_3"/>
    <property type="match status" value="1"/>
</dbReference>
<evidence type="ECO:0000256" key="3">
    <source>
        <dbReference type="ARBA" id="ARBA00022490"/>
    </source>
</evidence>
<dbReference type="InterPro" id="IPR009290">
    <property type="entry name" value="Radial_spoke_3"/>
</dbReference>
<keyword evidence="8" id="KW-0966">Cell projection</keyword>
<dbReference type="AlphaFoldDB" id="A0A8C3KWV7"/>
<feature type="coiled-coil region" evidence="9">
    <location>
        <begin position="145"/>
        <end position="200"/>
    </location>
</feature>
<dbReference type="Proteomes" id="UP000694543">
    <property type="component" value="Unplaced"/>
</dbReference>
<evidence type="ECO:0000256" key="10">
    <source>
        <dbReference type="SAM" id="MobiDB-lite"/>
    </source>
</evidence>
<dbReference type="Ensembl" id="ENSCPIT00010000172.1">
    <property type="protein sequence ID" value="ENSCPIP00010000142.1"/>
    <property type="gene ID" value="ENSCPIG00010000130.1"/>
</dbReference>
<evidence type="ECO:0000313" key="12">
    <source>
        <dbReference type="Proteomes" id="UP000694543"/>
    </source>
</evidence>
<feature type="region of interest" description="Disordered" evidence="10">
    <location>
        <begin position="296"/>
        <end position="354"/>
    </location>
</feature>
<keyword evidence="7" id="KW-0206">Cytoskeleton</keyword>
<evidence type="ECO:0000313" key="11">
    <source>
        <dbReference type="Ensembl" id="ENSCPIP00010000142.1"/>
    </source>
</evidence>
<evidence type="ECO:0000256" key="1">
    <source>
        <dbReference type="ARBA" id="ARBA00004611"/>
    </source>
</evidence>
<keyword evidence="5" id="KW-0282">Flagellum</keyword>
<evidence type="ECO:0000256" key="6">
    <source>
        <dbReference type="ARBA" id="ARBA00023069"/>
    </source>
</evidence>
<evidence type="ECO:0000256" key="8">
    <source>
        <dbReference type="ARBA" id="ARBA00023273"/>
    </source>
</evidence>
<evidence type="ECO:0000256" key="9">
    <source>
        <dbReference type="SAM" id="Coils"/>
    </source>
</evidence>
<evidence type="ECO:0000256" key="4">
    <source>
        <dbReference type="ARBA" id="ARBA00022553"/>
    </source>
</evidence>
<organism evidence="11 12">
    <name type="scientific">Chrysolophus pictus</name>
    <name type="common">Golden pheasant</name>
    <name type="synonym">Phasianus pictus</name>
    <dbReference type="NCBI Taxonomy" id="9089"/>
    <lineage>
        <taxon>Eukaryota</taxon>
        <taxon>Metazoa</taxon>
        <taxon>Chordata</taxon>
        <taxon>Craniata</taxon>
        <taxon>Vertebrata</taxon>
        <taxon>Euteleostomi</taxon>
        <taxon>Archelosauria</taxon>
        <taxon>Archosauria</taxon>
        <taxon>Dinosauria</taxon>
        <taxon>Saurischia</taxon>
        <taxon>Theropoda</taxon>
        <taxon>Coelurosauria</taxon>
        <taxon>Aves</taxon>
        <taxon>Neognathae</taxon>
        <taxon>Galloanserae</taxon>
        <taxon>Galliformes</taxon>
        <taxon>Phasianidae</taxon>
        <taxon>Phasianinae</taxon>
        <taxon>Chrysolophus</taxon>
    </lineage>
</organism>
<keyword evidence="9" id="KW-0175">Coiled coil</keyword>
<keyword evidence="12" id="KW-1185">Reference proteome</keyword>
<dbReference type="GO" id="GO:0005929">
    <property type="term" value="C:cilium"/>
    <property type="evidence" value="ECO:0007669"/>
    <property type="project" value="TreeGrafter"/>
</dbReference>
<comment type="subcellular location">
    <subcellularLocation>
        <location evidence="1">Cytoplasm</location>
        <location evidence="1">Cytoskeleton</location>
        <location evidence="1">Flagellum axoneme</location>
    </subcellularLocation>
</comment>
<evidence type="ECO:0000256" key="2">
    <source>
        <dbReference type="ARBA" id="ARBA00006737"/>
    </source>
</evidence>
<feature type="compositionally biased region" description="Acidic residues" evidence="10">
    <location>
        <begin position="341"/>
        <end position="354"/>
    </location>
</feature>
<evidence type="ECO:0000256" key="5">
    <source>
        <dbReference type="ARBA" id="ARBA00022846"/>
    </source>
</evidence>
<dbReference type="PANTHER" id="PTHR21648:SF0">
    <property type="entry name" value="RADIAL SPOKE HEAD PROTEIN 3 HOMOLOG"/>
    <property type="match status" value="1"/>
</dbReference>
<keyword evidence="6" id="KW-0969">Cilium</keyword>
<sequence>MYDRRVVRGNTYARQAVPMCIHHPNVFEIQRQREARRRALARKRAEEQIQLRTPEPVEGREHVHVQTELYLEEISDRIIEVDVECQTDAFLDRPPTPFFVPAKTGRDVATQIEEGELFDFDVEVKPILEVLIGKTIEQALLEVMEEEELARLRAHQRAYAELRNAELAEVQRLEEQDRRYREEKERCKQLQKQMLQKEKETMEKIAAQAFAKRYLADLIPSVFNNLHESGFFYDPIERDIETEFLPWLMTEVEETLEKKTLGRVMLDSLIRTVTEKRLDVFSQKPLPDQIEALAEEHRPTDNEPQVAAETEAADQAVTADEETDQPADEEQASRHITFQLEEADQEEMEDSETD</sequence>
<proteinExistence type="inferred from homology"/>